<evidence type="ECO:0000313" key="3">
    <source>
        <dbReference type="EMBL" id="KAB7732495.1"/>
    </source>
</evidence>
<gene>
    <name evidence="3" type="ORF">F5984_00605</name>
</gene>
<feature type="transmembrane region" description="Helical" evidence="2">
    <location>
        <begin position="114"/>
        <end position="134"/>
    </location>
</feature>
<evidence type="ECO:0000256" key="2">
    <source>
        <dbReference type="SAM" id="Phobius"/>
    </source>
</evidence>
<feature type="transmembrane region" description="Helical" evidence="2">
    <location>
        <begin position="88"/>
        <end position="107"/>
    </location>
</feature>
<keyword evidence="2" id="KW-0812">Transmembrane</keyword>
<evidence type="ECO:0000313" key="4">
    <source>
        <dbReference type="Proteomes" id="UP000488299"/>
    </source>
</evidence>
<dbReference type="EMBL" id="WELI01000001">
    <property type="protein sequence ID" value="KAB7732495.1"/>
    <property type="molecule type" value="Genomic_DNA"/>
</dbReference>
<proteinExistence type="predicted"/>
<dbReference type="Proteomes" id="UP000488299">
    <property type="component" value="Unassembled WGS sequence"/>
</dbReference>
<comment type="caution">
    <text evidence="3">The sequence shown here is derived from an EMBL/GenBank/DDBJ whole genome shotgun (WGS) entry which is preliminary data.</text>
</comment>
<reference evidence="3 4" key="1">
    <citation type="submission" date="2019-10" db="EMBL/GenBank/DDBJ databases">
        <title>Rudanella paleaurantiibacter sp. nov., isolated from sludge.</title>
        <authorList>
            <person name="Xu S.Q."/>
        </authorList>
    </citation>
    <scope>NUCLEOTIDE SEQUENCE [LARGE SCALE GENOMIC DNA]</scope>
    <source>
        <strain evidence="3 4">HX-22-17</strain>
    </source>
</reference>
<keyword evidence="2" id="KW-0472">Membrane</keyword>
<organism evidence="3 4">
    <name type="scientific">Rudanella paleaurantiibacter</name>
    <dbReference type="NCBI Taxonomy" id="2614655"/>
    <lineage>
        <taxon>Bacteria</taxon>
        <taxon>Pseudomonadati</taxon>
        <taxon>Bacteroidota</taxon>
        <taxon>Cytophagia</taxon>
        <taxon>Cytophagales</taxon>
        <taxon>Cytophagaceae</taxon>
        <taxon>Rudanella</taxon>
    </lineage>
</organism>
<protein>
    <submittedName>
        <fullName evidence="3">Uncharacterized protein</fullName>
    </submittedName>
</protein>
<dbReference type="RefSeq" id="WP_152121847.1">
    <property type="nucleotide sequence ID" value="NZ_WELI01000001.1"/>
</dbReference>
<sequence length="161" mass="17803">MTSSDSATPSARPKRSDFLTLLCILTFMSCGIGLIDSATSYTRTADVARTQRIDRPREVDPTKPPEYFEDRSNSDDPIPGDPEEIRPLAASSFVYNLITLVGALLMFFGRRLGFFVYVTGVLVGIIAPIALLGFSALHTSFGVFFSLIFVGLYAYSWKELR</sequence>
<feature type="transmembrane region" description="Helical" evidence="2">
    <location>
        <begin position="18"/>
        <end position="35"/>
    </location>
</feature>
<name>A0A7J5U3Z8_9BACT</name>
<accession>A0A7J5U3Z8</accession>
<feature type="region of interest" description="Disordered" evidence="1">
    <location>
        <begin position="52"/>
        <end position="81"/>
    </location>
</feature>
<keyword evidence="4" id="KW-1185">Reference proteome</keyword>
<feature type="compositionally biased region" description="Basic and acidic residues" evidence="1">
    <location>
        <begin position="52"/>
        <end position="74"/>
    </location>
</feature>
<evidence type="ECO:0000256" key="1">
    <source>
        <dbReference type="SAM" id="MobiDB-lite"/>
    </source>
</evidence>
<feature type="transmembrane region" description="Helical" evidence="2">
    <location>
        <begin position="140"/>
        <end position="157"/>
    </location>
</feature>
<dbReference type="AlphaFoldDB" id="A0A7J5U3Z8"/>
<keyword evidence="2" id="KW-1133">Transmembrane helix</keyword>